<name>A0ABN3PBC9_9ACTN</name>
<accession>A0ABN3PBC9</accession>
<reference evidence="1 2" key="1">
    <citation type="journal article" date="2019" name="Int. J. Syst. Evol. Microbiol.">
        <title>The Global Catalogue of Microorganisms (GCM) 10K type strain sequencing project: providing services to taxonomists for standard genome sequencing and annotation.</title>
        <authorList>
            <consortium name="The Broad Institute Genomics Platform"/>
            <consortium name="The Broad Institute Genome Sequencing Center for Infectious Disease"/>
            <person name="Wu L."/>
            <person name="Ma J."/>
        </authorList>
    </citation>
    <scope>NUCLEOTIDE SEQUENCE [LARGE SCALE GENOMIC DNA]</scope>
    <source>
        <strain evidence="1 2">JCM 6833</strain>
    </source>
</reference>
<dbReference type="Proteomes" id="UP001501509">
    <property type="component" value="Unassembled WGS sequence"/>
</dbReference>
<dbReference type="Gene3D" id="3.50.30.50">
    <property type="entry name" value="Putative cyclase"/>
    <property type="match status" value="1"/>
</dbReference>
<dbReference type="SUPFAM" id="SSF102198">
    <property type="entry name" value="Putative cyclase"/>
    <property type="match status" value="1"/>
</dbReference>
<dbReference type="EMBL" id="BAAATD010000001">
    <property type="protein sequence ID" value="GAA2577384.1"/>
    <property type="molecule type" value="Genomic_DNA"/>
</dbReference>
<evidence type="ECO:0008006" key="3">
    <source>
        <dbReference type="Google" id="ProtNLM"/>
    </source>
</evidence>
<evidence type="ECO:0000313" key="1">
    <source>
        <dbReference type="EMBL" id="GAA2577384.1"/>
    </source>
</evidence>
<gene>
    <name evidence="1" type="ORF">GCM10010411_07400</name>
</gene>
<proteinExistence type="predicted"/>
<comment type="caution">
    <text evidence="1">The sequence shown here is derived from an EMBL/GenBank/DDBJ whole genome shotgun (WGS) entry which is preliminary data.</text>
</comment>
<dbReference type="Pfam" id="PF04199">
    <property type="entry name" value="Cyclase"/>
    <property type="match status" value="1"/>
</dbReference>
<dbReference type="InterPro" id="IPR007325">
    <property type="entry name" value="KFase/CYL"/>
</dbReference>
<dbReference type="InterPro" id="IPR037175">
    <property type="entry name" value="KFase_sf"/>
</dbReference>
<organism evidence="1 2">
    <name type="scientific">Actinomadura fulvescens</name>
    <dbReference type="NCBI Taxonomy" id="46160"/>
    <lineage>
        <taxon>Bacteria</taxon>
        <taxon>Bacillati</taxon>
        <taxon>Actinomycetota</taxon>
        <taxon>Actinomycetes</taxon>
        <taxon>Streptosporangiales</taxon>
        <taxon>Thermomonosporaceae</taxon>
        <taxon>Actinomadura</taxon>
    </lineage>
</organism>
<sequence>MHLMSDSTEFRAQFDAEVTFRNGGGLRVREFRLDLPGNTISDDDLAALFVRHLGLLMVDTVTISNRTVLAEPHKGSRGVETARPAERRVVDLSHVLRDGVITTPGLPGPRIGDHLNRAESAARYAPGTSFQFDQITMVSGTGTYVDSPNHRFADGADVAGLPLARLADLDGVVVRVTEGGAIDTAVLAPYDVDGRAVIIHTGWDRHWGTAAYGSGGHPYVTADAAAWLAGHGAALVGIDTVNIDSTADPARPAHTTLLAAGIPIVEHLTGLDRLPPDGFRFHAAPPAVEGMSSFTVRAYAVIG</sequence>
<keyword evidence="2" id="KW-1185">Reference proteome</keyword>
<dbReference type="PANTHER" id="PTHR31118">
    <property type="entry name" value="CYCLASE-LIKE PROTEIN 2"/>
    <property type="match status" value="1"/>
</dbReference>
<dbReference type="PANTHER" id="PTHR31118:SF32">
    <property type="entry name" value="KYNURENINE FORMAMIDASE"/>
    <property type="match status" value="1"/>
</dbReference>
<evidence type="ECO:0000313" key="2">
    <source>
        <dbReference type="Proteomes" id="UP001501509"/>
    </source>
</evidence>
<protein>
    <recommendedName>
        <fullName evidence="3">Cyclase</fullName>
    </recommendedName>
</protein>